<keyword evidence="9 10" id="KW-0464">Manganese</keyword>
<evidence type="ECO:0000256" key="3">
    <source>
        <dbReference type="ARBA" id="ARBA00022519"/>
    </source>
</evidence>
<comment type="subcellular location">
    <subcellularLocation>
        <location evidence="10">Cell inner membrane</location>
        <topology evidence="10">Peripheral membrane protein</topology>
        <orientation evidence="10">Cytoplasmic side</orientation>
    </subcellularLocation>
</comment>
<proteinExistence type="inferred from homology"/>
<accession>A0A2U8GWM2</accession>
<dbReference type="HAMAP" id="MF_00575">
    <property type="entry name" value="LpxH"/>
    <property type="match status" value="1"/>
</dbReference>
<keyword evidence="3 10" id="KW-0997">Cell inner membrane</keyword>
<evidence type="ECO:0000256" key="4">
    <source>
        <dbReference type="ARBA" id="ARBA00022556"/>
    </source>
</evidence>
<gene>
    <name evidence="10" type="primary">lpxH</name>
    <name evidence="12" type="ORF">CEW83_00490</name>
</gene>
<feature type="binding site" evidence="10">
    <location>
        <position position="169"/>
    </location>
    <ligand>
        <name>substrate</name>
    </ligand>
</feature>
<dbReference type="NCBIfam" id="NF003743">
    <property type="entry name" value="PRK05340.1"/>
    <property type="match status" value="1"/>
</dbReference>
<evidence type="ECO:0000256" key="5">
    <source>
        <dbReference type="ARBA" id="ARBA00022723"/>
    </source>
</evidence>
<dbReference type="CDD" id="cd07398">
    <property type="entry name" value="MPP_YbbF-LpxH"/>
    <property type="match status" value="1"/>
</dbReference>
<feature type="binding site" evidence="10">
    <location>
        <position position="88"/>
    </location>
    <ligand>
        <name>Mn(2+)</name>
        <dbReference type="ChEBI" id="CHEBI:29035"/>
        <label>2</label>
    </ligand>
</feature>
<feature type="binding site" evidence="10">
    <location>
        <position position="49"/>
    </location>
    <ligand>
        <name>Mn(2+)</name>
        <dbReference type="ChEBI" id="CHEBI:29035"/>
        <label>2</label>
    </ligand>
</feature>
<evidence type="ECO:0000256" key="10">
    <source>
        <dbReference type="HAMAP-Rule" id="MF_00575"/>
    </source>
</evidence>
<dbReference type="NCBIfam" id="TIGR01854">
    <property type="entry name" value="lipid_A_lpxH"/>
    <property type="match status" value="1"/>
</dbReference>
<dbReference type="Proteomes" id="UP000244930">
    <property type="component" value="Chromosome"/>
</dbReference>
<comment type="cofactor">
    <cofactor evidence="10">
        <name>Mn(2+)</name>
        <dbReference type="ChEBI" id="CHEBI:29035"/>
    </cofactor>
    <text evidence="10">Binds 2 Mn(2+) ions per subunit in a binuclear metal center.</text>
</comment>
<dbReference type="GO" id="GO:0008758">
    <property type="term" value="F:UDP-2,3-diacylglucosamine hydrolase activity"/>
    <property type="evidence" value="ECO:0007669"/>
    <property type="project" value="UniProtKB-UniRule"/>
</dbReference>
<dbReference type="EC" id="3.6.1.54" evidence="10"/>
<keyword evidence="2 10" id="KW-0444">Lipid biosynthesis</keyword>
<protein>
    <recommendedName>
        <fullName evidence="10">UDP-2,3-diacylglucosamine hydrolase</fullName>
        <ecNumber evidence="10">3.6.1.54</ecNumber>
    </recommendedName>
    <alternativeName>
        <fullName evidence="10">UDP-2,3-diacylglucosamine diphosphatase</fullName>
    </alternativeName>
</protein>
<evidence type="ECO:0000256" key="7">
    <source>
        <dbReference type="ARBA" id="ARBA00023098"/>
    </source>
</evidence>
<dbReference type="KEGG" id="acom:CEW83_00490"/>
<evidence type="ECO:0000259" key="11">
    <source>
        <dbReference type="Pfam" id="PF00149"/>
    </source>
</evidence>
<dbReference type="PANTHER" id="PTHR34990">
    <property type="entry name" value="UDP-2,3-DIACYLGLUCOSAMINE HYDROLASE-RELATED"/>
    <property type="match status" value="1"/>
</dbReference>
<evidence type="ECO:0000256" key="6">
    <source>
        <dbReference type="ARBA" id="ARBA00022801"/>
    </source>
</evidence>
<evidence type="ECO:0000256" key="2">
    <source>
        <dbReference type="ARBA" id="ARBA00022516"/>
    </source>
</evidence>
<keyword evidence="1 10" id="KW-1003">Cell membrane</keyword>
<dbReference type="Gene3D" id="3.60.21.10">
    <property type="match status" value="1"/>
</dbReference>
<keyword evidence="5 10" id="KW-0479">Metal-binding</keyword>
<dbReference type="GO" id="GO:0005737">
    <property type="term" value="C:cytoplasm"/>
    <property type="evidence" value="ECO:0007669"/>
    <property type="project" value="InterPro"/>
</dbReference>
<feature type="binding site" evidence="10">
    <location>
        <position position="123"/>
    </location>
    <ligand>
        <name>Mn(2+)</name>
        <dbReference type="ChEBI" id="CHEBI:29035"/>
        <label>2</label>
    </ligand>
</feature>
<evidence type="ECO:0000313" key="12">
    <source>
        <dbReference type="EMBL" id="AWI77406.1"/>
    </source>
</evidence>
<evidence type="ECO:0000256" key="1">
    <source>
        <dbReference type="ARBA" id="ARBA00022475"/>
    </source>
</evidence>
<organism evidence="12 13">
    <name type="scientific">Parazoarcus communis</name>
    <dbReference type="NCBI Taxonomy" id="41977"/>
    <lineage>
        <taxon>Bacteria</taxon>
        <taxon>Pseudomonadati</taxon>
        <taxon>Pseudomonadota</taxon>
        <taxon>Betaproteobacteria</taxon>
        <taxon>Rhodocyclales</taxon>
        <taxon>Zoogloeaceae</taxon>
        <taxon>Parazoarcus</taxon>
    </lineage>
</organism>
<name>A0A2U8GWM2_9RHOO</name>
<dbReference type="AlphaFoldDB" id="A0A2U8GWM2"/>
<keyword evidence="7 10" id="KW-0443">Lipid metabolism</keyword>
<feature type="binding site" evidence="10">
    <location>
        <position position="16"/>
    </location>
    <ligand>
        <name>Mn(2+)</name>
        <dbReference type="ChEBI" id="CHEBI:29035"/>
        <label>1</label>
    </ligand>
</feature>
<evidence type="ECO:0000313" key="13">
    <source>
        <dbReference type="Proteomes" id="UP000244930"/>
    </source>
</evidence>
<sequence>MPEALHAALPALFISDLHLAEDHPETVAAFLGFLRGPAREAGSLFILGDLFEYWAGDDDVDAPFNRQMCAALRALSDSGVQLFYMTGNRDLLAGDDFARMTGMRLLPDPSLLVLGSQRILLSHGDALCTDDLSYQAYRRQVRDPAWQAGFLSQPLAARKAFIESLRKQSETAKQEKTMTIMDVNAGAVEVILRQYGHPALIHGHTHRPARHLHRVDGRDCVRWVLSDWHSHATWLSFDGRDFKAVVPTQT</sequence>
<dbReference type="GO" id="GO:0019897">
    <property type="term" value="C:extrinsic component of plasma membrane"/>
    <property type="evidence" value="ECO:0007669"/>
    <property type="project" value="UniProtKB-UniRule"/>
</dbReference>
<dbReference type="InterPro" id="IPR029052">
    <property type="entry name" value="Metallo-depent_PP-like"/>
</dbReference>
<reference evidence="12 13" key="1">
    <citation type="submission" date="2017-06" db="EMBL/GenBank/DDBJ databases">
        <title>Azoarcus.</title>
        <authorList>
            <person name="Woo J.-H."/>
            <person name="Kim H.-S."/>
        </authorList>
    </citation>
    <scope>NUCLEOTIDE SEQUENCE [LARGE SCALE GENOMIC DNA]</scope>
    <source>
        <strain evidence="12 13">TSPY31</strain>
    </source>
</reference>
<feature type="binding site" evidence="10">
    <location>
        <position position="176"/>
    </location>
    <ligand>
        <name>substrate</name>
    </ligand>
</feature>
<dbReference type="UniPathway" id="UPA00359">
    <property type="reaction ID" value="UER00480"/>
</dbReference>
<dbReference type="EMBL" id="CP022187">
    <property type="protein sequence ID" value="AWI77406.1"/>
    <property type="molecule type" value="Genomic_DNA"/>
</dbReference>
<feature type="binding site" evidence="10">
    <location>
        <position position="206"/>
    </location>
    <ligand>
        <name>Mn(2+)</name>
        <dbReference type="ChEBI" id="CHEBI:29035"/>
        <label>1</label>
    </ligand>
</feature>
<dbReference type="RefSeq" id="WP_108951103.1">
    <property type="nucleotide sequence ID" value="NZ_CP022187.1"/>
</dbReference>
<comment type="catalytic activity">
    <reaction evidence="10">
        <text>UDP-2-N,3-O-bis[(3R)-3-hydroxytetradecanoyl]-alpha-D-glucosamine + H2O = 2-N,3-O-bis[(3R)-3-hydroxytetradecanoyl]-alpha-D-glucosaminyl 1-phosphate + UMP + 2 H(+)</text>
        <dbReference type="Rhea" id="RHEA:25213"/>
        <dbReference type="ChEBI" id="CHEBI:15377"/>
        <dbReference type="ChEBI" id="CHEBI:15378"/>
        <dbReference type="ChEBI" id="CHEBI:57865"/>
        <dbReference type="ChEBI" id="CHEBI:57957"/>
        <dbReference type="ChEBI" id="CHEBI:78847"/>
        <dbReference type="EC" id="3.6.1.54"/>
    </reaction>
</comment>
<feature type="binding site" evidence="10">
    <location>
        <begin position="88"/>
        <end position="89"/>
    </location>
    <ligand>
        <name>substrate</name>
    </ligand>
</feature>
<dbReference type="GO" id="GO:0030145">
    <property type="term" value="F:manganese ion binding"/>
    <property type="evidence" value="ECO:0007669"/>
    <property type="project" value="UniProtKB-UniRule"/>
</dbReference>
<comment type="pathway">
    <text evidence="10">Glycolipid biosynthesis; lipid IV(A) biosynthesis; lipid IV(A) from (3R)-3-hydroxytetradecanoyl-[acyl-carrier-protein] and UDP-N-acetyl-alpha-D-glucosamine: step 4/6.</text>
</comment>
<dbReference type="Pfam" id="PF00149">
    <property type="entry name" value="Metallophos"/>
    <property type="match status" value="1"/>
</dbReference>
<keyword evidence="4 10" id="KW-0441">Lipid A biosynthesis</keyword>
<feature type="binding site" evidence="10">
    <location>
        <position position="49"/>
    </location>
    <ligand>
        <name>Mn(2+)</name>
        <dbReference type="ChEBI" id="CHEBI:29035"/>
        <label>1</label>
    </ligand>
</feature>
<keyword evidence="6 10" id="KW-0378">Hydrolase</keyword>
<dbReference type="InterPro" id="IPR004843">
    <property type="entry name" value="Calcineurin-like_PHP"/>
</dbReference>
<evidence type="ECO:0000256" key="9">
    <source>
        <dbReference type="ARBA" id="ARBA00023211"/>
    </source>
</evidence>
<keyword evidence="8 10" id="KW-0472">Membrane</keyword>
<feature type="domain" description="Calcineurin-like phosphoesterase" evidence="11">
    <location>
        <begin position="10"/>
        <end position="208"/>
    </location>
</feature>
<dbReference type="InterPro" id="IPR043461">
    <property type="entry name" value="LpxH-like"/>
</dbReference>
<comment type="similarity">
    <text evidence="10">Belongs to the LpxH family.</text>
</comment>
<keyword evidence="13" id="KW-1185">Reference proteome</keyword>
<evidence type="ECO:0000256" key="8">
    <source>
        <dbReference type="ARBA" id="ARBA00023136"/>
    </source>
</evidence>
<dbReference type="SUPFAM" id="SSF56300">
    <property type="entry name" value="Metallo-dependent phosphatases"/>
    <property type="match status" value="1"/>
</dbReference>
<feature type="binding site" evidence="10">
    <location>
        <position position="204"/>
    </location>
    <ligand>
        <name>substrate</name>
    </ligand>
</feature>
<feature type="binding site" evidence="10">
    <location>
        <position position="131"/>
    </location>
    <ligand>
        <name>substrate</name>
    </ligand>
</feature>
<dbReference type="PANTHER" id="PTHR34990:SF1">
    <property type="entry name" value="UDP-2,3-DIACYLGLUCOSAMINE HYDROLASE"/>
    <property type="match status" value="1"/>
</dbReference>
<feature type="binding site" evidence="10">
    <location>
        <position position="204"/>
    </location>
    <ligand>
        <name>Mn(2+)</name>
        <dbReference type="ChEBI" id="CHEBI:29035"/>
        <label>2</label>
    </ligand>
</feature>
<feature type="binding site" evidence="10">
    <location>
        <position position="173"/>
    </location>
    <ligand>
        <name>substrate</name>
    </ligand>
</feature>
<comment type="function">
    <text evidence="10">Hydrolyzes the pyrophosphate bond of UDP-2,3-diacylglucosamine to yield 2,3-diacylglucosamine 1-phosphate (lipid X) and UMP by catalyzing the attack of water at the alpha-P atom. Involved in the biosynthesis of lipid A, a phosphorylated glycolipid that anchors the lipopolysaccharide to the outer membrane of the cell.</text>
</comment>
<dbReference type="GO" id="GO:0009245">
    <property type="term" value="P:lipid A biosynthetic process"/>
    <property type="evidence" value="ECO:0007669"/>
    <property type="project" value="UniProtKB-UniRule"/>
</dbReference>
<feature type="binding site" evidence="10">
    <location>
        <position position="18"/>
    </location>
    <ligand>
        <name>Mn(2+)</name>
        <dbReference type="ChEBI" id="CHEBI:29035"/>
        <label>1</label>
    </ligand>
</feature>
<dbReference type="InterPro" id="IPR010138">
    <property type="entry name" value="UDP-diacylglucosamine_Hdrlase"/>
</dbReference>